<evidence type="ECO:0008006" key="4">
    <source>
        <dbReference type="Google" id="ProtNLM"/>
    </source>
</evidence>
<dbReference type="EMBL" id="JBHUMY010000031">
    <property type="protein sequence ID" value="MFD2662669.1"/>
    <property type="molecule type" value="Genomic_DNA"/>
</dbReference>
<evidence type="ECO:0000313" key="3">
    <source>
        <dbReference type="Proteomes" id="UP001597493"/>
    </source>
</evidence>
<name>A0ABW5R1Y1_9BACL</name>
<feature type="transmembrane region" description="Helical" evidence="1">
    <location>
        <begin position="12"/>
        <end position="34"/>
    </location>
</feature>
<dbReference type="Proteomes" id="UP001597493">
    <property type="component" value="Unassembled WGS sequence"/>
</dbReference>
<gene>
    <name evidence="2" type="ORF">ACFSW5_20635</name>
</gene>
<evidence type="ECO:0000256" key="1">
    <source>
        <dbReference type="SAM" id="Phobius"/>
    </source>
</evidence>
<feature type="transmembrane region" description="Helical" evidence="1">
    <location>
        <begin position="172"/>
        <end position="195"/>
    </location>
</feature>
<keyword evidence="1" id="KW-0812">Transmembrane</keyword>
<dbReference type="RefSeq" id="WP_379277317.1">
    <property type="nucleotide sequence ID" value="NZ_JBHUGT010000043.1"/>
</dbReference>
<feature type="transmembrane region" description="Helical" evidence="1">
    <location>
        <begin position="233"/>
        <end position="250"/>
    </location>
</feature>
<feature type="transmembrane region" description="Helical" evidence="1">
    <location>
        <begin position="125"/>
        <end position="145"/>
    </location>
</feature>
<evidence type="ECO:0000313" key="2">
    <source>
        <dbReference type="EMBL" id="MFD2662669.1"/>
    </source>
</evidence>
<accession>A0ABW5R1Y1</accession>
<sequence>MRSYMKQGWRIAVKHMYVIVLLFLYQLIWGFFLYRYVESAVTPLLRRWPAAAPNDYAVSIFLSEAQFQLVKTSLATPYLWLLGGLLAARMLLTPLFNAGLLYSIHHARDDGGTRFFEGIHRSWRTVGLLYLAQMALTAAPALWLAPKAAQAFRSSGSIAEIASQLAPGAAGWLLWSVALHLLSLAMQFGVVSGAGAFQALGTALRRLLPYAALTVAMWGISLMTGLLATFVSLLWVGLFALILHQGYSFIRTLLKVWTLAAQYESLHPQPVQS</sequence>
<feature type="transmembrane region" description="Helical" evidence="1">
    <location>
        <begin position="78"/>
        <end position="104"/>
    </location>
</feature>
<protein>
    <recommendedName>
        <fullName evidence="4">DUF4013 domain-containing protein</fullName>
    </recommendedName>
</protein>
<comment type="caution">
    <text evidence="2">The sequence shown here is derived from an EMBL/GenBank/DDBJ whole genome shotgun (WGS) entry which is preliminary data.</text>
</comment>
<keyword evidence="3" id="KW-1185">Reference proteome</keyword>
<keyword evidence="1" id="KW-0472">Membrane</keyword>
<keyword evidence="1" id="KW-1133">Transmembrane helix</keyword>
<proteinExistence type="predicted"/>
<feature type="transmembrane region" description="Helical" evidence="1">
    <location>
        <begin position="207"/>
        <end position="227"/>
    </location>
</feature>
<organism evidence="2 3">
    <name type="scientific">Paenibacillus thailandensis</name>
    <dbReference type="NCBI Taxonomy" id="393250"/>
    <lineage>
        <taxon>Bacteria</taxon>
        <taxon>Bacillati</taxon>
        <taxon>Bacillota</taxon>
        <taxon>Bacilli</taxon>
        <taxon>Bacillales</taxon>
        <taxon>Paenibacillaceae</taxon>
        <taxon>Paenibacillus</taxon>
    </lineage>
</organism>
<reference evidence="3" key="1">
    <citation type="journal article" date="2019" name="Int. J. Syst. Evol. Microbiol.">
        <title>The Global Catalogue of Microorganisms (GCM) 10K type strain sequencing project: providing services to taxonomists for standard genome sequencing and annotation.</title>
        <authorList>
            <consortium name="The Broad Institute Genomics Platform"/>
            <consortium name="The Broad Institute Genome Sequencing Center for Infectious Disease"/>
            <person name="Wu L."/>
            <person name="Ma J."/>
        </authorList>
    </citation>
    <scope>NUCLEOTIDE SEQUENCE [LARGE SCALE GENOMIC DNA]</scope>
    <source>
        <strain evidence="3">TISTR 1827</strain>
    </source>
</reference>